<feature type="region of interest" description="Disordered" evidence="1">
    <location>
        <begin position="1"/>
        <end position="40"/>
    </location>
</feature>
<dbReference type="EMBL" id="JAUIZM010000001">
    <property type="protein sequence ID" value="KAK1405219.1"/>
    <property type="molecule type" value="Genomic_DNA"/>
</dbReference>
<sequence>MLELLQSSASEESELTPSPKMKPLISDRSQQRREKEVDKRCLQQPEKHFDKQILSRLVFGRACFVPEANFWPCQTFRSRPKSRQMADFCLCSTSRSRSQVGQVGRVRVNPAQTSLNQH</sequence>
<comment type="caution">
    <text evidence="2">The sequence shown here is derived from an EMBL/GenBank/DDBJ whole genome shotgun (WGS) entry which is preliminary data.</text>
</comment>
<evidence type="ECO:0000313" key="2">
    <source>
        <dbReference type="EMBL" id="KAK1405219.1"/>
    </source>
</evidence>
<proteinExistence type="predicted"/>
<keyword evidence="3" id="KW-1185">Reference proteome</keyword>
<feature type="compositionally biased region" description="Low complexity" evidence="1">
    <location>
        <begin position="1"/>
        <end position="10"/>
    </location>
</feature>
<feature type="compositionally biased region" description="Basic and acidic residues" evidence="1">
    <location>
        <begin position="29"/>
        <end position="40"/>
    </location>
</feature>
<reference evidence="2" key="2">
    <citation type="submission" date="2023-05" db="EMBL/GenBank/DDBJ databases">
        <authorList>
            <person name="Schelkunov M.I."/>
        </authorList>
    </citation>
    <scope>NUCLEOTIDE SEQUENCE</scope>
    <source>
        <strain evidence="2">Hsosn_3</strain>
        <tissue evidence="2">Leaf</tissue>
    </source>
</reference>
<evidence type="ECO:0000313" key="3">
    <source>
        <dbReference type="Proteomes" id="UP001237642"/>
    </source>
</evidence>
<dbReference type="Proteomes" id="UP001237642">
    <property type="component" value="Unassembled WGS sequence"/>
</dbReference>
<dbReference type="AlphaFoldDB" id="A0AAD8JJ40"/>
<gene>
    <name evidence="2" type="ORF">POM88_004824</name>
</gene>
<organism evidence="2 3">
    <name type="scientific">Heracleum sosnowskyi</name>
    <dbReference type="NCBI Taxonomy" id="360622"/>
    <lineage>
        <taxon>Eukaryota</taxon>
        <taxon>Viridiplantae</taxon>
        <taxon>Streptophyta</taxon>
        <taxon>Embryophyta</taxon>
        <taxon>Tracheophyta</taxon>
        <taxon>Spermatophyta</taxon>
        <taxon>Magnoliopsida</taxon>
        <taxon>eudicotyledons</taxon>
        <taxon>Gunneridae</taxon>
        <taxon>Pentapetalae</taxon>
        <taxon>asterids</taxon>
        <taxon>campanulids</taxon>
        <taxon>Apiales</taxon>
        <taxon>Apiaceae</taxon>
        <taxon>Apioideae</taxon>
        <taxon>apioid superclade</taxon>
        <taxon>Tordylieae</taxon>
        <taxon>Tordyliinae</taxon>
        <taxon>Heracleum</taxon>
    </lineage>
</organism>
<protein>
    <submittedName>
        <fullName evidence="2">Uncharacterized protein</fullName>
    </submittedName>
</protein>
<accession>A0AAD8JJ40</accession>
<name>A0AAD8JJ40_9APIA</name>
<evidence type="ECO:0000256" key="1">
    <source>
        <dbReference type="SAM" id="MobiDB-lite"/>
    </source>
</evidence>
<reference evidence="2" key="1">
    <citation type="submission" date="2023-02" db="EMBL/GenBank/DDBJ databases">
        <title>Genome of toxic invasive species Heracleum sosnowskyi carries increased number of genes despite the absence of recent whole-genome duplications.</title>
        <authorList>
            <person name="Schelkunov M."/>
            <person name="Shtratnikova V."/>
            <person name="Makarenko M."/>
            <person name="Klepikova A."/>
            <person name="Omelchenko D."/>
            <person name="Novikova G."/>
            <person name="Obukhova E."/>
            <person name="Bogdanov V."/>
            <person name="Penin A."/>
            <person name="Logacheva M."/>
        </authorList>
    </citation>
    <scope>NUCLEOTIDE SEQUENCE</scope>
    <source>
        <strain evidence="2">Hsosn_3</strain>
        <tissue evidence="2">Leaf</tissue>
    </source>
</reference>